<proteinExistence type="inferred from homology"/>
<dbReference type="CDD" id="cd04641">
    <property type="entry name" value="CBS_euAMPK_gamma-like_repeat2"/>
    <property type="match status" value="1"/>
</dbReference>
<evidence type="ECO:0000256" key="1">
    <source>
        <dbReference type="ARBA" id="ARBA00006750"/>
    </source>
</evidence>
<evidence type="ECO:0000313" key="9">
    <source>
        <dbReference type="Proteomes" id="UP000051574"/>
    </source>
</evidence>
<keyword evidence="3 5" id="KW-0129">CBS domain</keyword>
<evidence type="ECO:0000256" key="3">
    <source>
        <dbReference type="ARBA" id="ARBA00023122"/>
    </source>
</evidence>
<dbReference type="InterPro" id="IPR050511">
    <property type="entry name" value="AMPK_gamma/SDS23_families"/>
</dbReference>
<comment type="similarity">
    <text evidence="1">Belongs to the 5'-AMP-activated protein kinase gamma subunit family.</text>
</comment>
<dbReference type="InterPro" id="IPR046342">
    <property type="entry name" value="CBS_dom_sf"/>
</dbReference>
<dbReference type="GO" id="GO:0019887">
    <property type="term" value="F:protein kinase regulator activity"/>
    <property type="evidence" value="ECO:0007669"/>
    <property type="project" value="TreeGrafter"/>
</dbReference>
<comment type="caution">
    <text evidence="8">The sequence shown here is derived from an EMBL/GenBank/DDBJ whole genome shotgun (WGS) entry which is preliminary data.</text>
</comment>
<evidence type="ECO:0000313" key="8">
    <source>
        <dbReference type="EMBL" id="KRT82563.1"/>
    </source>
</evidence>
<organism evidence="8 9">
    <name type="scientific">Oryctes borbonicus</name>
    <dbReference type="NCBI Taxonomy" id="1629725"/>
    <lineage>
        <taxon>Eukaryota</taxon>
        <taxon>Metazoa</taxon>
        <taxon>Ecdysozoa</taxon>
        <taxon>Arthropoda</taxon>
        <taxon>Hexapoda</taxon>
        <taxon>Insecta</taxon>
        <taxon>Pterygota</taxon>
        <taxon>Neoptera</taxon>
        <taxon>Endopterygota</taxon>
        <taxon>Coleoptera</taxon>
        <taxon>Polyphaga</taxon>
        <taxon>Scarabaeiformia</taxon>
        <taxon>Scarabaeidae</taxon>
        <taxon>Dynastinae</taxon>
        <taxon>Oryctes</taxon>
    </lineage>
</organism>
<evidence type="ECO:0000256" key="5">
    <source>
        <dbReference type="PROSITE-ProRule" id="PRU00703"/>
    </source>
</evidence>
<dbReference type="CDD" id="cd04618">
    <property type="entry name" value="CBS_euAMPK_gamma-like_repeat1"/>
    <property type="match status" value="1"/>
</dbReference>
<dbReference type="AlphaFoldDB" id="A0A0T6B5D1"/>
<evidence type="ECO:0000256" key="2">
    <source>
        <dbReference type="ARBA" id="ARBA00022737"/>
    </source>
</evidence>
<comment type="subunit">
    <text evidence="4">AMPK is a heterotrimer of an alpha catalytic subunit (PRKAA1 or PRKAA2), a beta (PRKAB1 or PRKAB2) and a gamma non-catalytic subunits (PRKAG1, PRKAG2 or PRKAG3). Interacts with FNIP1 and FNIP2.</text>
</comment>
<dbReference type="EMBL" id="LJIG01009696">
    <property type="protein sequence ID" value="KRT82563.1"/>
    <property type="molecule type" value="Genomic_DNA"/>
</dbReference>
<feature type="domain" description="CBS" evidence="7">
    <location>
        <begin position="105"/>
        <end position="163"/>
    </location>
</feature>
<gene>
    <name evidence="8" type="ORF">AMK59_4368</name>
</gene>
<feature type="domain" description="CBS" evidence="7">
    <location>
        <begin position="25"/>
        <end position="85"/>
    </location>
</feature>
<dbReference type="GO" id="GO:0005737">
    <property type="term" value="C:cytoplasm"/>
    <property type="evidence" value="ECO:0007669"/>
    <property type="project" value="TreeGrafter"/>
</dbReference>
<dbReference type="GO" id="GO:0019901">
    <property type="term" value="F:protein kinase binding"/>
    <property type="evidence" value="ECO:0007669"/>
    <property type="project" value="TreeGrafter"/>
</dbReference>
<feature type="non-terminal residue" evidence="8">
    <location>
        <position position="1"/>
    </location>
</feature>
<accession>A0A0T6B5D1</accession>
<dbReference type="GO" id="GO:0031588">
    <property type="term" value="C:nucleotide-activated protein kinase complex"/>
    <property type="evidence" value="ECO:0007669"/>
    <property type="project" value="TreeGrafter"/>
</dbReference>
<feature type="domain" description="CBS" evidence="7">
    <location>
        <begin position="249"/>
        <end position="311"/>
    </location>
</feature>
<dbReference type="PANTHER" id="PTHR13780">
    <property type="entry name" value="AMP-ACTIVATED PROTEIN KINASE, GAMMA REGULATORY SUBUNIT"/>
    <property type="match status" value="1"/>
</dbReference>
<dbReference type="SMART" id="SM00116">
    <property type="entry name" value="CBS"/>
    <property type="match status" value="4"/>
</dbReference>
<sequence length="406" mass="46148">LVPEEDKSQIYVKFFKFHKCYDLIPTSAKLVVFDTQLLVKKAFFALVYNGVRAAPLWDSSKQEFVGMLTITDFIKILRMYYKSPSVRMEELEEHKLDTWREVLKDLKPLTSIGPDASLYDAIRTLIHNRIHRLPVIDPETGNVLYILTHKRILRFLFLYINELPKPSYMNRTLRELKIGTYDDIETATENTSIILALKKFVERRVSALPIVDVDGRLVDIYAKFDVINLAAEKTYNDLDVTLKKANEHRNEWFEGVHKCKLDETLFTIMEKIVRAEVHRLVVVDDADKVIGIISLSDLLLYLVLRPCGEDGSPDGVASVRAQDTKLHESGSISGLSDEVAQTIPEEEEHAEQGGNDAIDDGDDDSKENCERSDRDSDSLPDSPVIEKTSLPPENSMFREVTVSGGE</sequence>
<dbReference type="Gene3D" id="3.10.580.10">
    <property type="entry name" value="CBS-domain"/>
    <property type="match status" value="2"/>
</dbReference>
<dbReference type="PROSITE" id="PS51371">
    <property type="entry name" value="CBS"/>
    <property type="match status" value="4"/>
</dbReference>
<keyword evidence="9" id="KW-1185">Reference proteome</keyword>
<evidence type="ECO:0000256" key="4">
    <source>
        <dbReference type="ARBA" id="ARBA00025878"/>
    </source>
</evidence>
<evidence type="ECO:0000259" key="7">
    <source>
        <dbReference type="PROSITE" id="PS51371"/>
    </source>
</evidence>
<protein>
    <recommendedName>
        <fullName evidence="7">CBS domain-containing protein</fullName>
    </recommendedName>
</protein>
<dbReference type="GO" id="GO:0016208">
    <property type="term" value="F:AMP binding"/>
    <property type="evidence" value="ECO:0007669"/>
    <property type="project" value="TreeGrafter"/>
</dbReference>
<feature type="compositionally biased region" description="Basic and acidic residues" evidence="6">
    <location>
        <begin position="366"/>
        <end position="377"/>
    </location>
</feature>
<dbReference type="PANTHER" id="PTHR13780:SF35">
    <property type="entry name" value="LD22662P"/>
    <property type="match status" value="1"/>
</dbReference>
<name>A0A0T6B5D1_9SCAR</name>
<dbReference type="SUPFAM" id="SSF54631">
    <property type="entry name" value="CBS-domain pair"/>
    <property type="match status" value="2"/>
</dbReference>
<feature type="region of interest" description="Disordered" evidence="6">
    <location>
        <begin position="345"/>
        <end position="406"/>
    </location>
</feature>
<dbReference type="OrthoDB" id="449052at2759"/>
<keyword evidence="2" id="KW-0677">Repeat</keyword>
<reference evidence="8 9" key="1">
    <citation type="submission" date="2015-09" db="EMBL/GenBank/DDBJ databases">
        <title>Draft genome of the scarab beetle Oryctes borbonicus.</title>
        <authorList>
            <person name="Meyer J.M."/>
            <person name="Markov G.V."/>
            <person name="Baskaran P."/>
            <person name="Herrmann M."/>
            <person name="Sommer R.J."/>
            <person name="Roedelsperger C."/>
        </authorList>
    </citation>
    <scope>NUCLEOTIDE SEQUENCE [LARGE SCALE GENOMIC DNA]</scope>
    <source>
        <strain evidence="8">OB123</strain>
        <tissue evidence="8">Whole animal</tissue>
    </source>
</reference>
<dbReference type="GO" id="GO:0005634">
    <property type="term" value="C:nucleus"/>
    <property type="evidence" value="ECO:0007669"/>
    <property type="project" value="TreeGrafter"/>
</dbReference>
<evidence type="ECO:0000256" key="6">
    <source>
        <dbReference type="SAM" id="MobiDB-lite"/>
    </source>
</evidence>
<dbReference type="InterPro" id="IPR000644">
    <property type="entry name" value="CBS_dom"/>
</dbReference>
<dbReference type="Proteomes" id="UP000051574">
    <property type="component" value="Unassembled WGS sequence"/>
</dbReference>
<feature type="domain" description="CBS" evidence="7">
    <location>
        <begin position="178"/>
        <end position="238"/>
    </location>
</feature>
<dbReference type="Pfam" id="PF00571">
    <property type="entry name" value="CBS"/>
    <property type="match status" value="3"/>
</dbReference>